<evidence type="ECO:0000313" key="4">
    <source>
        <dbReference type="Proteomes" id="UP001161691"/>
    </source>
</evidence>
<feature type="region of interest" description="Disordered" evidence="1">
    <location>
        <begin position="30"/>
        <end position="58"/>
    </location>
</feature>
<dbReference type="Gene3D" id="3.40.190.10">
    <property type="entry name" value="Periplasmic binding protein-like II"/>
    <property type="match status" value="1"/>
</dbReference>
<name>A0ABT6TQ79_9BACL</name>
<feature type="chain" id="PRO_5045054409" evidence="2">
    <location>
        <begin position="25"/>
        <end position="462"/>
    </location>
</feature>
<evidence type="ECO:0000313" key="3">
    <source>
        <dbReference type="EMBL" id="MDI4649011.1"/>
    </source>
</evidence>
<feature type="compositionally biased region" description="Low complexity" evidence="1">
    <location>
        <begin position="30"/>
        <end position="54"/>
    </location>
</feature>
<dbReference type="PANTHER" id="PTHR43649:SF12">
    <property type="entry name" value="DIACETYLCHITOBIOSE BINDING PROTEIN DASA"/>
    <property type="match status" value="1"/>
</dbReference>
<evidence type="ECO:0000256" key="2">
    <source>
        <dbReference type="SAM" id="SignalP"/>
    </source>
</evidence>
<sequence length="462" mass="51587">MKKIVGFKPIFRMALVMMFASAVAACSNNNGNSSSSPTASTQPSASDAASASPKATKELDQTPVTLRFAAWVPAENEAFTKIAREFEKKYPWVTVEWNFVNDNMMQAVTESIAGDNPIDVFWGATFYDYVAQGITEDLTPYIAQDKEFQAYEFNPGILEPFQVDGKQYALSRGNDTFLVYYNKDLLKKYGLEAPANDWTWEELKEMAKAATNPAEKDYGIANTVLWFQYGATTLPNANGHAPKNRMMNEDFTKNLADGSNQDVLDDLQWMLDWVTKDGIMLNTKRAAEAGVEGDTWMNGQSLFMLHVSPLIPTYKDQLKFDWDIAPMPKGTAKQVGMSFINPMMMTKASKHKEMAWEFMKFWTATVEGQKLVMDAGGTLLNTPNQELTDYFNQLPVYANINKEALITASKIGEIDPAITMKGGEKVSEAVNAWAGDKGYTEEISAFDYFPAAMQKVNEELSK</sequence>
<dbReference type="CDD" id="cd13585">
    <property type="entry name" value="PBP2_TMBP_like"/>
    <property type="match status" value="1"/>
</dbReference>
<feature type="signal peptide" evidence="2">
    <location>
        <begin position="1"/>
        <end position="24"/>
    </location>
</feature>
<dbReference type="InterPro" id="IPR050490">
    <property type="entry name" value="Bact_solute-bd_prot1"/>
</dbReference>
<dbReference type="Pfam" id="PF01547">
    <property type="entry name" value="SBP_bac_1"/>
    <property type="match status" value="1"/>
</dbReference>
<dbReference type="InterPro" id="IPR006059">
    <property type="entry name" value="SBP"/>
</dbReference>
<dbReference type="EMBL" id="JAGRPV010000001">
    <property type="protein sequence ID" value="MDI4649011.1"/>
    <property type="molecule type" value="Genomic_DNA"/>
</dbReference>
<protein>
    <submittedName>
        <fullName evidence="3">Sugar ABC transporter substrate-binding protein</fullName>
    </submittedName>
</protein>
<keyword evidence="2" id="KW-0732">Signal</keyword>
<gene>
    <name evidence="3" type="ORF">KB449_29000</name>
</gene>
<comment type="caution">
    <text evidence="3">The sequence shown here is derived from an EMBL/GenBank/DDBJ whole genome shotgun (WGS) entry which is preliminary data.</text>
</comment>
<evidence type="ECO:0000256" key="1">
    <source>
        <dbReference type="SAM" id="MobiDB-lite"/>
    </source>
</evidence>
<dbReference type="PANTHER" id="PTHR43649">
    <property type="entry name" value="ARABINOSE-BINDING PROTEIN-RELATED"/>
    <property type="match status" value="1"/>
</dbReference>
<organism evidence="3 4">
    <name type="scientific">Cohnella hashimotonis</name>
    <dbReference type="NCBI Taxonomy" id="2826895"/>
    <lineage>
        <taxon>Bacteria</taxon>
        <taxon>Bacillati</taxon>
        <taxon>Bacillota</taxon>
        <taxon>Bacilli</taxon>
        <taxon>Bacillales</taxon>
        <taxon>Paenibacillaceae</taxon>
        <taxon>Cohnella</taxon>
    </lineage>
</organism>
<proteinExistence type="predicted"/>
<accession>A0ABT6TQ79</accession>
<dbReference type="SUPFAM" id="SSF53850">
    <property type="entry name" value="Periplasmic binding protein-like II"/>
    <property type="match status" value="1"/>
</dbReference>
<reference evidence="3" key="1">
    <citation type="submission" date="2023-04" db="EMBL/GenBank/DDBJ databases">
        <title>Comparative genomic analysis of Cohnella hashimotonis sp. nov., isolated from the International Space Station.</title>
        <authorList>
            <person name="Venkateswaran K."/>
            <person name="Simpson A."/>
        </authorList>
    </citation>
    <scope>NUCLEOTIDE SEQUENCE</scope>
    <source>
        <strain evidence="3">F6_2S_P_1</strain>
    </source>
</reference>
<dbReference type="PROSITE" id="PS51257">
    <property type="entry name" value="PROKAR_LIPOPROTEIN"/>
    <property type="match status" value="1"/>
</dbReference>
<dbReference type="RefSeq" id="WP_282911679.1">
    <property type="nucleotide sequence ID" value="NZ_JAGRPV010000001.1"/>
</dbReference>
<dbReference type="Proteomes" id="UP001161691">
    <property type="component" value="Unassembled WGS sequence"/>
</dbReference>
<keyword evidence="4" id="KW-1185">Reference proteome</keyword>